<dbReference type="EMBL" id="BAABKB010000021">
    <property type="protein sequence ID" value="GAA5021810.1"/>
    <property type="molecule type" value="Genomic_DNA"/>
</dbReference>
<keyword evidence="6" id="KW-1185">Reference proteome</keyword>
<reference evidence="6" key="1">
    <citation type="journal article" date="2019" name="Int. J. Syst. Evol. Microbiol.">
        <title>The Global Catalogue of Microorganisms (GCM) 10K type strain sequencing project: providing services to taxonomists for standard genome sequencing and annotation.</title>
        <authorList>
            <consortium name="The Broad Institute Genomics Platform"/>
            <consortium name="The Broad Institute Genome Sequencing Center for Infectious Disease"/>
            <person name="Wu L."/>
            <person name="Ma J."/>
        </authorList>
    </citation>
    <scope>NUCLEOTIDE SEQUENCE [LARGE SCALE GENOMIC DNA]</scope>
    <source>
        <strain evidence="6">JCM 18409</strain>
    </source>
</reference>
<dbReference type="Pfam" id="PF06719">
    <property type="entry name" value="AraC_N"/>
    <property type="match status" value="1"/>
</dbReference>
<gene>
    <name evidence="5" type="ORF">GCM10023335_53160</name>
</gene>
<evidence type="ECO:0000259" key="4">
    <source>
        <dbReference type="PROSITE" id="PS01124"/>
    </source>
</evidence>
<protein>
    <submittedName>
        <fullName evidence="5">AraC family transcriptional regulator</fullName>
    </submittedName>
</protein>
<dbReference type="Gene3D" id="1.10.10.60">
    <property type="entry name" value="Homeodomain-like"/>
    <property type="match status" value="2"/>
</dbReference>
<keyword evidence="2" id="KW-0238">DNA-binding</keyword>
<dbReference type="PANTHER" id="PTHR43436:SF1">
    <property type="entry name" value="TRANSCRIPTIONAL REGULATORY PROTEIN"/>
    <property type="match status" value="1"/>
</dbReference>
<dbReference type="PROSITE" id="PS01124">
    <property type="entry name" value="HTH_ARAC_FAMILY_2"/>
    <property type="match status" value="1"/>
</dbReference>
<dbReference type="Pfam" id="PF12833">
    <property type="entry name" value="HTH_18"/>
    <property type="match status" value="1"/>
</dbReference>
<dbReference type="SMART" id="SM00342">
    <property type="entry name" value="HTH_ARAC"/>
    <property type="match status" value="1"/>
</dbReference>
<feature type="domain" description="HTH araC/xylS-type" evidence="4">
    <location>
        <begin position="217"/>
        <end position="315"/>
    </location>
</feature>
<evidence type="ECO:0000256" key="1">
    <source>
        <dbReference type="ARBA" id="ARBA00023015"/>
    </source>
</evidence>
<organism evidence="5 6">
    <name type="scientific">Streptomyces siamensis</name>
    <dbReference type="NCBI Taxonomy" id="1274986"/>
    <lineage>
        <taxon>Bacteria</taxon>
        <taxon>Bacillati</taxon>
        <taxon>Actinomycetota</taxon>
        <taxon>Actinomycetes</taxon>
        <taxon>Kitasatosporales</taxon>
        <taxon>Streptomycetaceae</taxon>
        <taxon>Streptomyces</taxon>
    </lineage>
</organism>
<keyword evidence="1" id="KW-0805">Transcription regulation</keyword>
<evidence type="ECO:0000256" key="2">
    <source>
        <dbReference type="ARBA" id="ARBA00023125"/>
    </source>
</evidence>
<sequence length="324" mass="35342">MHDPLRFAGIVFRPEMVAWFDEPVDKLDELGAQISRLARRNAPPQWIDGVQVFATDRVTEPLGMVTEPCMALIAQGAKRSVLGEKIFDYRAGQYLVVTLDLPLTSQITHADTAEPFLAFGLPLKPAVIAQLLLDAGTAPGTGRTRTTDAGVAIATGDAGDELIDAVVRRLRLVGNPVDQRVLAPAIEREIHWRLLTGPQSAVVRQIGLADSRLSLVARAVRRLQAHYADIVRIDDLAAEVGLSVSSFNRHFRAVTAMSPLQYQKRLRLQEARIQLIANPHDIAAIGHAVGYDSPSQFSREYKRMFGAPPGQDAARLQSAVLPAG</sequence>
<dbReference type="PROSITE" id="PS00041">
    <property type="entry name" value="HTH_ARAC_FAMILY_1"/>
    <property type="match status" value="1"/>
</dbReference>
<name>A0ABP9J618_9ACTN</name>
<accession>A0ABP9J618</accession>
<keyword evidence="3" id="KW-0804">Transcription</keyword>
<evidence type="ECO:0000256" key="3">
    <source>
        <dbReference type="ARBA" id="ARBA00023163"/>
    </source>
</evidence>
<comment type="caution">
    <text evidence="5">The sequence shown here is derived from an EMBL/GenBank/DDBJ whole genome shotgun (WGS) entry which is preliminary data.</text>
</comment>
<dbReference type="InterPro" id="IPR009057">
    <property type="entry name" value="Homeodomain-like_sf"/>
</dbReference>
<dbReference type="SUPFAM" id="SSF46689">
    <property type="entry name" value="Homeodomain-like"/>
    <property type="match status" value="2"/>
</dbReference>
<evidence type="ECO:0000313" key="5">
    <source>
        <dbReference type="EMBL" id="GAA5021810.1"/>
    </source>
</evidence>
<dbReference type="InterPro" id="IPR018062">
    <property type="entry name" value="HTH_AraC-typ_CS"/>
</dbReference>
<proteinExistence type="predicted"/>
<dbReference type="InterPro" id="IPR018060">
    <property type="entry name" value="HTH_AraC"/>
</dbReference>
<evidence type="ECO:0000313" key="6">
    <source>
        <dbReference type="Proteomes" id="UP001501759"/>
    </source>
</evidence>
<dbReference type="Proteomes" id="UP001501759">
    <property type="component" value="Unassembled WGS sequence"/>
</dbReference>
<dbReference type="PANTHER" id="PTHR43436">
    <property type="entry name" value="ARAC-FAMILY TRANSCRIPTIONAL REGULATOR"/>
    <property type="match status" value="1"/>
</dbReference>
<dbReference type="InterPro" id="IPR009594">
    <property type="entry name" value="Tscrpt_reg_HTH_AraC_N"/>
</dbReference>